<accession>A0A1C5GB63</accession>
<dbReference type="GeneID" id="95803111"/>
<dbReference type="Gene3D" id="3.40.50.1000">
    <property type="entry name" value="HAD superfamily/HAD-like"/>
    <property type="match status" value="2"/>
</dbReference>
<dbReference type="PANTHER" id="PTHR10000:SF8">
    <property type="entry name" value="HAD SUPERFAMILY HYDROLASE-LIKE, TYPE 3"/>
    <property type="match status" value="1"/>
</dbReference>
<dbReference type="Proteomes" id="UP000198251">
    <property type="component" value="Chromosome I"/>
</dbReference>
<name>A0A1C5GB63_MICEH</name>
<proteinExistence type="predicted"/>
<dbReference type="EMBL" id="LT607733">
    <property type="protein sequence ID" value="SCG17063.1"/>
    <property type="molecule type" value="Genomic_DNA"/>
</dbReference>
<evidence type="ECO:0000313" key="2">
    <source>
        <dbReference type="Proteomes" id="UP000198251"/>
    </source>
</evidence>
<sequence length="275" mass="29056">MADLAFAAFDLDGTLVDERGVPLPGTIEGLAQLRDHGLTLLLVTGRSTVLFTALGLPERLLELFGPHLLLDNGNVEYDRAAARATYRRALPREVVPALLAAGFSEMVAESDHRYVATSRRASTWFAMAHRLPRSSIDVDPQLGGRTQVGSVLVLDRVPLPEGLLGGAVEAIPFAGTAAKLVRPAGTCKSAALTALLAERAGEADLKRVIAFGDGRNDRCLLATAAVGVAVADSHADAAARATMRLSGPIGDFLAAFHPDALVRRDRPDVVEDCAH</sequence>
<dbReference type="GO" id="GO:0000287">
    <property type="term" value="F:magnesium ion binding"/>
    <property type="evidence" value="ECO:0007669"/>
    <property type="project" value="TreeGrafter"/>
</dbReference>
<keyword evidence="2" id="KW-1185">Reference proteome</keyword>
<dbReference type="SUPFAM" id="SSF56784">
    <property type="entry name" value="HAD-like"/>
    <property type="match status" value="1"/>
</dbReference>
<gene>
    <name evidence="1" type="ORF">GA0070610_3367</name>
</gene>
<dbReference type="AlphaFoldDB" id="A0A1C5GB63"/>
<dbReference type="Pfam" id="PF08282">
    <property type="entry name" value="Hydrolase_3"/>
    <property type="match status" value="2"/>
</dbReference>
<organism evidence="1 2">
    <name type="scientific">Micromonospora echinofusca</name>
    <dbReference type="NCBI Taxonomy" id="47858"/>
    <lineage>
        <taxon>Bacteria</taxon>
        <taxon>Bacillati</taxon>
        <taxon>Actinomycetota</taxon>
        <taxon>Actinomycetes</taxon>
        <taxon>Micromonosporales</taxon>
        <taxon>Micromonosporaceae</taxon>
        <taxon>Micromonospora</taxon>
    </lineage>
</organism>
<dbReference type="GO" id="GO:0005829">
    <property type="term" value="C:cytosol"/>
    <property type="evidence" value="ECO:0007669"/>
    <property type="project" value="TreeGrafter"/>
</dbReference>
<dbReference type="InterPro" id="IPR036412">
    <property type="entry name" value="HAD-like_sf"/>
</dbReference>
<protein>
    <submittedName>
        <fullName evidence="1">Hydroxymethylpyrimidine pyrophosphatase</fullName>
    </submittedName>
</protein>
<evidence type="ECO:0000313" key="1">
    <source>
        <dbReference type="EMBL" id="SCG17063.1"/>
    </source>
</evidence>
<reference evidence="1 2" key="1">
    <citation type="submission" date="2016-06" db="EMBL/GenBank/DDBJ databases">
        <authorList>
            <person name="Kjaerup R.B."/>
            <person name="Dalgaard T.S."/>
            <person name="Juul-Madsen H.R."/>
        </authorList>
    </citation>
    <scope>NUCLEOTIDE SEQUENCE [LARGE SCALE GENOMIC DNA]</scope>
    <source>
        <strain evidence="1 2">DSM 43913</strain>
    </source>
</reference>
<dbReference type="PANTHER" id="PTHR10000">
    <property type="entry name" value="PHOSPHOSERINE PHOSPHATASE"/>
    <property type="match status" value="1"/>
</dbReference>
<dbReference type="InterPro" id="IPR023214">
    <property type="entry name" value="HAD_sf"/>
</dbReference>
<dbReference type="GO" id="GO:0016791">
    <property type="term" value="F:phosphatase activity"/>
    <property type="evidence" value="ECO:0007669"/>
    <property type="project" value="TreeGrafter"/>
</dbReference>
<dbReference type="RefSeq" id="WP_089000867.1">
    <property type="nucleotide sequence ID" value="NZ_LT607733.1"/>
</dbReference>